<reference evidence="3" key="1">
    <citation type="journal article" date="2019" name="Int. J. Syst. Evol. Microbiol.">
        <title>The Global Catalogue of Microorganisms (GCM) 10K type strain sequencing project: providing services to taxonomists for standard genome sequencing and annotation.</title>
        <authorList>
            <consortium name="The Broad Institute Genomics Platform"/>
            <consortium name="The Broad Institute Genome Sequencing Center for Infectious Disease"/>
            <person name="Wu L."/>
            <person name="Ma J."/>
        </authorList>
    </citation>
    <scope>NUCLEOTIDE SEQUENCE [LARGE SCALE GENOMIC DNA]</scope>
    <source>
        <strain evidence="3">CGMCC 4.7289</strain>
    </source>
</reference>
<dbReference type="SMART" id="SM00382">
    <property type="entry name" value="AAA"/>
    <property type="match status" value="1"/>
</dbReference>
<gene>
    <name evidence="2" type="ORF">ACFOZ4_00055</name>
</gene>
<sequence length="1016" mass="109729">MLAKEVSGLPEGNWWVDDPIDGPSEDLFGRGPFVARAVALLNQIGSRPSSTVVGLVGPWGSGKTSTIRMIAAGLDLDRWGVTWINPWALSGPDAVVTELLGAIRAAVPAKTTAGTRVRKQLSRYGALATPALSLVPLVGGAATAAANEGIKLLASQGTTLGEQADQVRDALHALARPTLVVIDDVDRLQPEQLLAVFRAVRVLGRLPHVHYVLAYDQETILDVLSTTPIADKHGARAVAFLEKIVTLRLEQPPVRLEHAESLFNIGCAGALSRASASLSEDAQRRMVEEREALLLRILTEPRSVARLLTQVDIYLPLVGASEIDVVDFITLTFLRITYPRLYQAIAMHRSALVDTTDPADLRTEFDEAALVRLDVPVPHTGRVADALQRLFPNLTTDPVRSKMAQHWRRGQRRISDPDYTERYFALTSITSEISDDGLVRAIRELTEGRHDVAAKELTLALRPDLTDAHACARTARTLRRAASLSAELSGTEAAAVIPYVFEQFDHLRNPTAGGFGPDEEATVWLAALLQRADGMPVPTTSSGDPGLLPHLLKAIRMAVTEPADATIARLAAQTPGSSWLADLVQATYEAAWARVQDHTRLGDTAPIEPVSLYVSRLESIFGQADIDRRIATAVVDGLPIADLAARLVDTEVVFAPTGAHTRIGGFDATAFLRRIGRHRVSSMRAHLDSAAAGPQPSAFDRADVSWANRRRFAASALIDALDAGKAEPGLLLPNPPEAHHHPFTNYRPSLINDGGDPLDLTLQVAVLLSSSEELPARVQGGWGPSAAKREEIMLAAMRSAPISGWLRARHSDWGIDTESWAISDADGRNYTTVQSGARAATPGTLGLRQTLPVRIGAQLTTGHNAQSQHQQSLLLTVGIGFYLAELDERRQPAVTRARVVPLPAALTLHGMFELADALVRCAQTATALWMQLDDQSTPPGTALLNLSLTATEGFAAVVDLSAYSRRGTAVRSQYSKVYQYRSGSSDIAAAALRDWLSEAGYRDHEQAILDMWDSTP</sequence>
<accession>A0ABV8LFI2</accession>
<dbReference type="RefSeq" id="WP_253763596.1">
    <property type="nucleotide sequence ID" value="NZ_JAMZDZ010000001.1"/>
</dbReference>
<dbReference type="Pfam" id="PF07693">
    <property type="entry name" value="KAP_NTPase"/>
    <property type="match status" value="1"/>
</dbReference>
<dbReference type="Proteomes" id="UP001595816">
    <property type="component" value="Unassembled WGS sequence"/>
</dbReference>
<dbReference type="InterPro" id="IPR003593">
    <property type="entry name" value="AAA+_ATPase"/>
</dbReference>
<feature type="domain" description="AAA+ ATPase" evidence="1">
    <location>
        <begin position="49"/>
        <end position="250"/>
    </location>
</feature>
<dbReference type="SUPFAM" id="SSF52540">
    <property type="entry name" value="P-loop containing nucleoside triphosphate hydrolases"/>
    <property type="match status" value="1"/>
</dbReference>
<name>A0ABV8LFI2_9ACTN</name>
<dbReference type="InterPro" id="IPR011646">
    <property type="entry name" value="KAP_P-loop"/>
</dbReference>
<protein>
    <submittedName>
        <fullName evidence="2">P-loop NTPase fold protein</fullName>
    </submittedName>
</protein>
<proteinExistence type="predicted"/>
<organism evidence="2 3">
    <name type="scientific">Hamadaea flava</name>
    <dbReference type="NCBI Taxonomy" id="1742688"/>
    <lineage>
        <taxon>Bacteria</taxon>
        <taxon>Bacillati</taxon>
        <taxon>Actinomycetota</taxon>
        <taxon>Actinomycetes</taxon>
        <taxon>Micromonosporales</taxon>
        <taxon>Micromonosporaceae</taxon>
        <taxon>Hamadaea</taxon>
    </lineage>
</organism>
<dbReference type="EMBL" id="JBHSAY010000001">
    <property type="protein sequence ID" value="MFC4129005.1"/>
    <property type="molecule type" value="Genomic_DNA"/>
</dbReference>
<keyword evidence="3" id="KW-1185">Reference proteome</keyword>
<evidence type="ECO:0000313" key="2">
    <source>
        <dbReference type="EMBL" id="MFC4129005.1"/>
    </source>
</evidence>
<dbReference type="InterPro" id="IPR027417">
    <property type="entry name" value="P-loop_NTPase"/>
</dbReference>
<evidence type="ECO:0000313" key="3">
    <source>
        <dbReference type="Proteomes" id="UP001595816"/>
    </source>
</evidence>
<dbReference type="Gene3D" id="3.40.50.300">
    <property type="entry name" value="P-loop containing nucleotide triphosphate hydrolases"/>
    <property type="match status" value="1"/>
</dbReference>
<evidence type="ECO:0000259" key="1">
    <source>
        <dbReference type="SMART" id="SM00382"/>
    </source>
</evidence>
<comment type="caution">
    <text evidence="2">The sequence shown here is derived from an EMBL/GenBank/DDBJ whole genome shotgun (WGS) entry which is preliminary data.</text>
</comment>